<sequence length="392" mass="44206">MQDCASENYVQGSVVQIDHRSLGGRVRIKVPDSEGTYAEARFDRSSLVVDGRYISEIIPGIQVNCLLRLDEDDGLRALKMVPLEHMIYEGFISDIKRLEGLAEVTIADLSTPIVFCRSHLDDHDDFRRLRTGDRVRIEIGFNNFISKRKPPRPNRVALLDESGDPDHMRLRPALRRSSSFSRRSTSADREYRDNPGRRRCPSESDVYHEDHCRIPSAGDNYEPYHPRNPTPAWGRPNSPLLPFFPVMPCGRSPIMPQSAAWMPRPRCMAMSSGAQGFPPQPRGLLPPAIAGLHRASPGMLLPQTFHNQSAHPSSRLYPHPHAMFPSQSSVSMSDSGFEHEMTRSASGMSYFDDSHDIRLGDLDDSQVLLEMTVDQLRNLMLEGSCKNIHNHD</sequence>
<protein>
    <submittedName>
        <fullName evidence="3">Uncharacterized protein LOC108865290</fullName>
    </submittedName>
</protein>
<keyword evidence="2" id="KW-1185">Reference proteome</keyword>
<name>A0AAJ7PB93_9ACAR</name>
<dbReference type="AlphaFoldDB" id="A0AAJ7PB93"/>
<dbReference type="KEGG" id="goe:108865290"/>
<evidence type="ECO:0000256" key="1">
    <source>
        <dbReference type="SAM" id="MobiDB-lite"/>
    </source>
</evidence>
<organism evidence="2 3">
    <name type="scientific">Galendromus occidentalis</name>
    <name type="common">western predatory mite</name>
    <dbReference type="NCBI Taxonomy" id="34638"/>
    <lineage>
        <taxon>Eukaryota</taxon>
        <taxon>Metazoa</taxon>
        <taxon>Ecdysozoa</taxon>
        <taxon>Arthropoda</taxon>
        <taxon>Chelicerata</taxon>
        <taxon>Arachnida</taxon>
        <taxon>Acari</taxon>
        <taxon>Parasitiformes</taxon>
        <taxon>Mesostigmata</taxon>
        <taxon>Gamasina</taxon>
        <taxon>Phytoseioidea</taxon>
        <taxon>Phytoseiidae</taxon>
        <taxon>Typhlodrominae</taxon>
        <taxon>Galendromus</taxon>
    </lineage>
</organism>
<evidence type="ECO:0000313" key="3">
    <source>
        <dbReference type="RefSeq" id="XP_018497739.1"/>
    </source>
</evidence>
<accession>A0AAJ7PB93</accession>
<feature type="region of interest" description="Disordered" evidence="1">
    <location>
        <begin position="160"/>
        <end position="205"/>
    </location>
</feature>
<feature type="compositionally biased region" description="Basic and acidic residues" evidence="1">
    <location>
        <begin position="185"/>
        <end position="205"/>
    </location>
</feature>
<reference evidence="3" key="1">
    <citation type="submission" date="2025-08" db="UniProtKB">
        <authorList>
            <consortium name="RefSeq"/>
        </authorList>
    </citation>
    <scope>IDENTIFICATION</scope>
</reference>
<dbReference type="RefSeq" id="XP_018497739.1">
    <property type="nucleotide sequence ID" value="XM_018642223.1"/>
</dbReference>
<evidence type="ECO:0000313" key="2">
    <source>
        <dbReference type="Proteomes" id="UP000694867"/>
    </source>
</evidence>
<feature type="compositionally biased region" description="Low complexity" evidence="1">
    <location>
        <begin position="175"/>
        <end position="184"/>
    </location>
</feature>
<dbReference type="Proteomes" id="UP000694867">
    <property type="component" value="Unplaced"/>
</dbReference>
<gene>
    <name evidence="3" type="primary">LOC108865290</name>
</gene>
<dbReference type="GeneID" id="108865290"/>
<proteinExistence type="predicted"/>